<protein>
    <submittedName>
        <fullName evidence="3">ATP-binding protein</fullName>
    </submittedName>
</protein>
<dbReference type="GO" id="GO:0005524">
    <property type="term" value="F:ATP binding"/>
    <property type="evidence" value="ECO:0007669"/>
    <property type="project" value="UniProtKB-KW"/>
</dbReference>
<dbReference type="PANTHER" id="PTHR33295">
    <property type="entry name" value="ATPASE"/>
    <property type="match status" value="1"/>
</dbReference>
<feature type="domain" description="DUF4143" evidence="2">
    <location>
        <begin position="201"/>
        <end position="345"/>
    </location>
</feature>
<name>A0A372MKH2_9SPIR</name>
<dbReference type="InterPro" id="IPR041682">
    <property type="entry name" value="AAA_14"/>
</dbReference>
<reference evidence="3 4" key="2">
    <citation type="submission" date="2018-09" db="EMBL/GenBank/DDBJ databases">
        <title>Genome of Sphaerochaeta halotolerans strain 4-11.</title>
        <authorList>
            <person name="Nazina T.N."/>
            <person name="Sokolova D.S."/>
        </authorList>
    </citation>
    <scope>NUCLEOTIDE SEQUENCE [LARGE SCALE GENOMIC DNA]</scope>
    <source>
        <strain evidence="3 4">4-11</strain>
    </source>
</reference>
<dbReference type="EMBL" id="QUWK01000001">
    <property type="protein sequence ID" value="RFU96261.1"/>
    <property type="molecule type" value="Genomic_DNA"/>
</dbReference>
<dbReference type="PANTHER" id="PTHR33295:SF20">
    <property type="entry name" value="ATPASE"/>
    <property type="match status" value="1"/>
</dbReference>
<dbReference type="RefSeq" id="WP_117329080.1">
    <property type="nucleotide sequence ID" value="NZ_QUWK01000001.1"/>
</dbReference>
<evidence type="ECO:0000259" key="1">
    <source>
        <dbReference type="Pfam" id="PF13173"/>
    </source>
</evidence>
<proteinExistence type="predicted"/>
<evidence type="ECO:0000313" key="3">
    <source>
        <dbReference type="EMBL" id="RFU96261.1"/>
    </source>
</evidence>
<accession>A0A372MKH2</accession>
<keyword evidence="3" id="KW-0067">ATP-binding</keyword>
<dbReference type="SUPFAM" id="SSF52540">
    <property type="entry name" value="P-loop containing nucleoside triphosphate hydrolases"/>
    <property type="match status" value="1"/>
</dbReference>
<dbReference type="Pfam" id="PF13635">
    <property type="entry name" value="DUF4143"/>
    <property type="match status" value="1"/>
</dbReference>
<dbReference type="Pfam" id="PF13173">
    <property type="entry name" value="AAA_14"/>
    <property type="match status" value="1"/>
</dbReference>
<gene>
    <name evidence="3" type="ORF">DYP60_01460</name>
</gene>
<comment type="caution">
    <text evidence="3">The sequence shown here is derived from an EMBL/GenBank/DDBJ whole genome shotgun (WGS) entry which is preliminary data.</text>
</comment>
<evidence type="ECO:0000313" key="4">
    <source>
        <dbReference type="Proteomes" id="UP000264002"/>
    </source>
</evidence>
<keyword evidence="3" id="KW-0547">Nucleotide-binding</keyword>
<organism evidence="3 4">
    <name type="scientific">Sphaerochaeta halotolerans</name>
    <dbReference type="NCBI Taxonomy" id="2293840"/>
    <lineage>
        <taxon>Bacteria</taxon>
        <taxon>Pseudomonadati</taxon>
        <taxon>Spirochaetota</taxon>
        <taxon>Spirochaetia</taxon>
        <taxon>Spirochaetales</taxon>
        <taxon>Sphaerochaetaceae</taxon>
        <taxon>Sphaerochaeta</taxon>
    </lineage>
</organism>
<keyword evidence="4" id="KW-1185">Reference proteome</keyword>
<dbReference type="Proteomes" id="UP000264002">
    <property type="component" value="Unassembled WGS sequence"/>
</dbReference>
<evidence type="ECO:0000259" key="2">
    <source>
        <dbReference type="Pfam" id="PF13635"/>
    </source>
</evidence>
<sequence length="404" mass="47405">MLNRPLYYEKIRPFINKPFIKVITGIRRCGKSTMMLLIQQLLTEEGVESKQIISINFESMKYYHLRTSLALYNYVSELLKTMKSPAYVFFDEIQIVEDWEEAVNSLFLDFQVDMYITGSNSQLLSSELSTLLTGRFIHIEMQVLSFSEMLEFRSGKTDTQENLLWFYIRRGGFPAVHLTSDYDENLAYMIINDIFDSIVLRDVVQRYKIRDVELLRRILNFIADSVGNTISAKRIADYFKSQARKVDINTVYTYLDALVSSFLITRVQRYDIQGKERLKTQEKYYLADSGLQHAVFGYRDRHISGILENIVYNELVRRGYTVYIGKLDTREVDFIAEQPPNKLYVQVAFKLESEETVQREFAPLLAIRDSYPKFVVTMDSHFQDTIEGVRHIGLYQFLTDEHLF</sequence>
<dbReference type="InterPro" id="IPR027417">
    <property type="entry name" value="P-loop_NTPase"/>
</dbReference>
<dbReference type="InterPro" id="IPR025420">
    <property type="entry name" value="DUF4143"/>
</dbReference>
<dbReference type="AlphaFoldDB" id="A0A372MKH2"/>
<reference evidence="4" key="1">
    <citation type="submission" date="2018-08" db="EMBL/GenBank/DDBJ databases">
        <authorList>
            <person name="Grouzdev D.S."/>
            <person name="Krutkina M.S."/>
        </authorList>
    </citation>
    <scope>NUCLEOTIDE SEQUENCE [LARGE SCALE GENOMIC DNA]</scope>
    <source>
        <strain evidence="4">4-11</strain>
    </source>
</reference>
<feature type="domain" description="AAA" evidence="1">
    <location>
        <begin position="20"/>
        <end position="150"/>
    </location>
</feature>